<feature type="binding site" evidence="5">
    <location>
        <begin position="63"/>
        <end position="64"/>
    </location>
    <ligand>
        <name>NAD(+)</name>
        <dbReference type="ChEBI" id="CHEBI:57540"/>
    </ligand>
</feature>
<keyword evidence="2 5" id="KW-0418">Kinase</keyword>
<feature type="binding site" evidence="5">
    <location>
        <begin position="137"/>
        <end position="138"/>
    </location>
    <ligand>
        <name>NAD(+)</name>
        <dbReference type="ChEBI" id="CHEBI:57540"/>
    </ligand>
</feature>
<comment type="cofactor">
    <cofactor evidence="5">
        <name>a divalent metal cation</name>
        <dbReference type="ChEBI" id="CHEBI:60240"/>
    </cofactor>
</comment>
<keyword evidence="4 5" id="KW-0520">NAD</keyword>
<dbReference type="AlphaFoldDB" id="A0A2R6ADT0"/>
<keyword evidence="5" id="KW-0067">ATP-binding</keyword>
<dbReference type="GO" id="GO:0019674">
    <property type="term" value="P:NAD+ metabolic process"/>
    <property type="evidence" value="ECO:0007669"/>
    <property type="project" value="InterPro"/>
</dbReference>
<dbReference type="Gene3D" id="3.40.50.10330">
    <property type="entry name" value="Probable inorganic polyphosphate/atp-NAD kinase, domain 1"/>
    <property type="match status" value="1"/>
</dbReference>
<dbReference type="GO" id="GO:0046872">
    <property type="term" value="F:metal ion binding"/>
    <property type="evidence" value="ECO:0007669"/>
    <property type="project" value="UniProtKB-UniRule"/>
</dbReference>
<evidence type="ECO:0000313" key="6">
    <source>
        <dbReference type="EMBL" id="PSN84508.1"/>
    </source>
</evidence>
<feature type="binding site" evidence="5">
    <location>
        <position position="68"/>
    </location>
    <ligand>
        <name>NAD(+)</name>
        <dbReference type="ChEBI" id="CHEBI:57540"/>
    </ligand>
</feature>
<dbReference type="SUPFAM" id="SSF111331">
    <property type="entry name" value="NAD kinase/diacylglycerol kinase-like"/>
    <property type="match status" value="1"/>
</dbReference>
<evidence type="ECO:0000256" key="2">
    <source>
        <dbReference type="ARBA" id="ARBA00022777"/>
    </source>
</evidence>
<dbReference type="GO" id="GO:0003951">
    <property type="term" value="F:NAD+ kinase activity"/>
    <property type="evidence" value="ECO:0007669"/>
    <property type="project" value="UniProtKB-UniRule"/>
</dbReference>
<keyword evidence="5" id="KW-0547">Nucleotide-binding</keyword>
<evidence type="ECO:0000256" key="5">
    <source>
        <dbReference type="HAMAP-Rule" id="MF_00361"/>
    </source>
</evidence>
<feature type="binding site" evidence="5">
    <location>
        <position position="167"/>
    </location>
    <ligand>
        <name>NAD(+)</name>
        <dbReference type="ChEBI" id="CHEBI:57540"/>
    </ligand>
</feature>
<feature type="binding site" evidence="5">
    <location>
        <begin position="178"/>
        <end position="183"/>
    </location>
    <ligand>
        <name>NAD(+)</name>
        <dbReference type="ChEBI" id="CHEBI:57540"/>
    </ligand>
</feature>
<dbReference type="Proteomes" id="UP000240880">
    <property type="component" value="Unassembled WGS sequence"/>
</dbReference>
<dbReference type="InterPro" id="IPR017438">
    <property type="entry name" value="ATP-NAD_kinase_N"/>
</dbReference>
<dbReference type="Pfam" id="PF20143">
    <property type="entry name" value="NAD_kinase_C"/>
    <property type="match status" value="1"/>
</dbReference>
<dbReference type="GO" id="GO:0005524">
    <property type="term" value="F:ATP binding"/>
    <property type="evidence" value="ECO:0007669"/>
    <property type="project" value="UniProtKB-KW"/>
</dbReference>
<dbReference type="InterPro" id="IPR016064">
    <property type="entry name" value="NAD/diacylglycerol_kinase_sf"/>
</dbReference>
<dbReference type="Pfam" id="PF01513">
    <property type="entry name" value="NAD_kinase"/>
    <property type="match status" value="1"/>
</dbReference>
<dbReference type="Gene3D" id="2.60.200.30">
    <property type="entry name" value="Probable inorganic polyphosphate/atp-NAD kinase, domain 2"/>
    <property type="match status" value="1"/>
</dbReference>
<dbReference type="EC" id="2.7.1.23" evidence="5"/>
<dbReference type="EMBL" id="NEXC01000002">
    <property type="protein sequence ID" value="PSN84508.1"/>
    <property type="molecule type" value="Genomic_DNA"/>
</dbReference>
<feature type="binding site" evidence="5">
    <location>
        <position position="202"/>
    </location>
    <ligand>
        <name>NAD(+)</name>
        <dbReference type="ChEBI" id="CHEBI:57540"/>
    </ligand>
</feature>
<accession>A0A2R6ADT0</accession>
<comment type="caution">
    <text evidence="5">Lacks conserved residue(s) required for the propagation of feature annotation.</text>
</comment>
<evidence type="ECO:0000256" key="3">
    <source>
        <dbReference type="ARBA" id="ARBA00022857"/>
    </source>
</evidence>
<dbReference type="InterPro" id="IPR002504">
    <property type="entry name" value="NADK"/>
</dbReference>
<feature type="active site" description="Proton acceptor" evidence="5">
    <location>
        <position position="63"/>
    </location>
</feature>
<evidence type="ECO:0000256" key="4">
    <source>
        <dbReference type="ARBA" id="ARBA00023027"/>
    </source>
</evidence>
<reference evidence="6 7" key="1">
    <citation type="submission" date="2017-04" db="EMBL/GenBank/DDBJ databases">
        <title>Novel microbial lineages endemic to geothermal iron-oxide mats fill important gaps in the evolutionary history of Archaea.</title>
        <authorList>
            <person name="Jay Z.J."/>
            <person name="Beam J.P."/>
            <person name="Dlakic M."/>
            <person name="Rusch D.B."/>
            <person name="Kozubal M.A."/>
            <person name="Inskeep W.P."/>
        </authorList>
    </citation>
    <scope>NUCLEOTIDE SEQUENCE [LARGE SCALE GENOMIC DNA]</scope>
    <source>
        <strain evidence="6">OSP_D</strain>
    </source>
</reference>
<evidence type="ECO:0000313" key="7">
    <source>
        <dbReference type="Proteomes" id="UP000240880"/>
    </source>
</evidence>
<comment type="catalytic activity">
    <reaction evidence="5">
        <text>NAD(+) + ATP = ADP + NADP(+) + H(+)</text>
        <dbReference type="Rhea" id="RHEA:18629"/>
        <dbReference type="ChEBI" id="CHEBI:15378"/>
        <dbReference type="ChEBI" id="CHEBI:30616"/>
        <dbReference type="ChEBI" id="CHEBI:57540"/>
        <dbReference type="ChEBI" id="CHEBI:58349"/>
        <dbReference type="ChEBI" id="CHEBI:456216"/>
        <dbReference type="EC" id="2.7.1.23"/>
    </reaction>
</comment>
<evidence type="ECO:0000256" key="1">
    <source>
        <dbReference type="ARBA" id="ARBA00022679"/>
    </source>
</evidence>
<gene>
    <name evidence="5" type="primary">nadK</name>
    <name evidence="6" type="ORF">B9Q01_00405</name>
</gene>
<keyword evidence="1 5" id="KW-0808">Transferase</keyword>
<dbReference type="PANTHER" id="PTHR20275">
    <property type="entry name" value="NAD KINASE"/>
    <property type="match status" value="1"/>
</dbReference>
<name>A0A2R6ADT0_9ARCH</name>
<dbReference type="PANTHER" id="PTHR20275:SF0">
    <property type="entry name" value="NAD KINASE"/>
    <property type="match status" value="1"/>
</dbReference>
<dbReference type="HAMAP" id="MF_00361">
    <property type="entry name" value="NAD_kinase"/>
    <property type="match status" value="1"/>
</dbReference>
<comment type="caution">
    <text evidence="6">The sequence shown here is derived from an EMBL/GenBank/DDBJ whole genome shotgun (WGS) entry which is preliminary data.</text>
</comment>
<comment type="similarity">
    <text evidence="5">Belongs to the NAD kinase family.</text>
</comment>
<sequence>MNSMSTKIGIVFKPMEEAKRASEDFAKLILSKQKVELLGPFCITDLKVGDLDLCDAIFTFGGDGTILKTARILNSAKPVLVGVNYGRLGFLAEVSPPLIENVLNDILTGHFPYYTIPRIIGRLYSEKESAVSPPALNEFFFAADVTGRLITLKIVIQDTMVYKGRMDGLIVSTAMGSTAYSLSAGGPVVDPEAEVTVLTHIAPINIALRPIVVNKSKKISIINVDTNNIKMIIDGMHWRELLPGEHLEISEFEIPIKLYRAQHDLLTKLFEKRLMLERKL</sequence>
<feature type="binding site" evidence="5">
    <location>
        <position position="148"/>
    </location>
    <ligand>
        <name>NAD(+)</name>
        <dbReference type="ChEBI" id="CHEBI:57540"/>
    </ligand>
</feature>
<proteinExistence type="inferred from homology"/>
<keyword evidence="5" id="KW-0963">Cytoplasm</keyword>
<dbReference type="GO" id="GO:0005737">
    <property type="term" value="C:cytoplasm"/>
    <property type="evidence" value="ECO:0007669"/>
    <property type="project" value="UniProtKB-SubCell"/>
</dbReference>
<comment type="function">
    <text evidence="5">Involved in the regulation of the intracellular balance of NAD and NADP, and is a key enzyme in the biosynthesis of NADP. Catalyzes specifically the phosphorylation on 2'-hydroxyl of the adenosine moiety of NAD to yield NADP.</text>
</comment>
<comment type="subcellular location">
    <subcellularLocation>
        <location evidence="5">Cytoplasm</location>
    </subcellularLocation>
</comment>
<protein>
    <recommendedName>
        <fullName evidence="5">NAD kinase</fullName>
        <ecNumber evidence="5">2.7.1.23</ecNumber>
    </recommendedName>
    <alternativeName>
        <fullName evidence="5">ATP-dependent NAD kinase</fullName>
    </alternativeName>
</protein>
<organism evidence="6 7">
    <name type="scientific">Candidatus Marsarchaeota G1 archaeon OSP_D</name>
    <dbReference type="NCBI Taxonomy" id="1978155"/>
    <lineage>
        <taxon>Archaea</taxon>
        <taxon>Candidatus Marsarchaeota</taxon>
        <taxon>Candidatus Marsarchaeota group 1</taxon>
    </lineage>
</organism>
<feature type="binding site" evidence="5">
    <location>
        <position position="165"/>
    </location>
    <ligand>
        <name>NAD(+)</name>
        <dbReference type="ChEBI" id="CHEBI:57540"/>
    </ligand>
</feature>
<keyword evidence="3 5" id="KW-0521">NADP</keyword>
<dbReference type="InterPro" id="IPR017437">
    <property type="entry name" value="ATP-NAD_kinase_PpnK-typ_C"/>
</dbReference>
<dbReference type="GO" id="GO:0006741">
    <property type="term" value="P:NADP+ biosynthetic process"/>
    <property type="evidence" value="ECO:0007669"/>
    <property type="project" value="UniProtKB-UniRule"/>
</dbReference>